<dbReference type="Proteomes" id="UP000829447">
    <property type="component" value="Linkage Group LG2"/>
</dbReference>
<organism evidence="1 2">
    <name type="scientific">Pangasianodon gigas</name>
    <name type="common">Mekong giant catfish</name>
    <name type="synonym">Pangasius gigas</name>
    <dbReference type="NCBI Taxonomy" id="30993"/>
    <lineage>
        <taxon>Eukaryota</taxon>
        <taxon>Metazoa</taxon>
        <taxon>Chordata</taxon>
        <taxon>Craniata</taxon>
        <taxon>Vertebrata</taxon>
        <taxon>Euteleostomi</taxon>
        <taxon>Actinopterygii</taxon>
        <taxon>Neopterygii</taxon>
        <taxon>Teleostei</taxon>
        <taxon>Ostariophysi</taxon>
        <taxon>Siluriformes</taxon>
        <taxon>Pangasiidae</taxon>
        <taxon>Pangasianodon</taxon>
    </lineage>
</organism>
<reference evidence="1 2" key="1">
    <citation type="journal article" date="2022" name="bioRxiv">
        <title>An ancient truncated duplication of the anti-Mullerian hormone receptor type 2 gene is a potential conserved master sex determinant in the Pangasiidae catfish family.</title>
        <authorList>
            <person name="Wen M."/>
            <person name="Pan Q."/>
            <person name="Jouanno E."/>
            <person name="Montfort J."/>
            <person name="Zahm M."/>
            <person name="Cabau C."/>
            <person name="Klopp C."/>
            <person name="Iampietro C."/>
            <person name="Roques C."/>
            <person name="Bouchez O."/>
            <person name="Castinel A."/>
            <person name="Donnadieu C."/>
            <person name="Parrinello H."/>
            <person name="Poncet C."/>
            <person name="Belmonte E."/>
            <person name="Gautier V."/>
            <person name="Avarre J.-C."/>
            <person name="Dugue R."/>
            <person name="Gustiano R."/>
            <person name="Ha T.T.T."/>
            <person name="Campet M."/>
            <person name="Sriphairoj K."/>
            <person name="Ribolli J."/>
            <person name="de Almeida F.L."/>
            <person name="Desvignes T."/>
            <person name="Postlethwait J.H."/>
            <person name="Bucao C.F."/>
            <person name="Robinson-Rechavi M."/>
            <person name="Bobe J."/>
            <person name="Herpin A."/>
            <person name="Guiguen Y."/>
        </authorList>
    </citation>
    <scope>NUCLEOTIDE SEQUENCE [LARGE SCALE GENOMIC DNA]</scope>
    <source>
        <strain evidence="1">YG-Dec2019</strain>
    </source>
</reference>
<accession>A0ACC5W9B2</accession>
<dbReference type="EMBL" id="CM040455">
    <property type="protein sequence ID" value="MCI4375654.1"/>
    <property type="molecule type" value="Genomic_DNA"/>
</dbReference>
<evidence type="ECO:0000313" key="1">
    <source>
        <dbReference type="EMBL" id="MCI4375654.1"/>
    </source>
</evidence>
<sequence>MAELEELRKEMAEMQRRFAEQAGALEQARTEQREALSLARTVIEHQAAAQSTPAAIYIPRDRKLPEFSGRSTNAGELSIEEWVASMKSAFQVMRVPTEDRVEFVKQHLKEEAKATVRFMLGGHEKSADDIFKILLDTYGDKVPIGTRLKDFYERKQMQGETIRSYAYDLQERLSRVQRREPNRVPDAESVLKEQLVLGLRDDFLRREMKRRVKEDAGLTFVQVMQAAITWSEEEETQTANNQKPSTRVRVVNADAEQASSTLTLEKLHEAIQKIAARQEELYQAVHGNSRVQLQQSRPRRQPLKDSDGRYICYSCGEPGHTSRRCSQSEAAKVSDQLRRLTGTAESNIVNVPASTSQSGPSMIRSHTAESTDGVTEALKRGAFGDCLTIEVSIAGVKTNCLLDTGSEVSTITESHFRKHFGEQELKLSSAHWVRLTAANGLDIPVLGCLQADVECMGKVLLGKCIFVLTDTSPEAEEMRGLSGIIGMNIISEFKSLFATGEGIKTDNKYGQPAEAKIRRVLASVQKTESLGPDGKIGFVKVGGKQAITIPPLSEKVFEGRCRVPPKVKCQVLIEPTAGASLPKGLLVANVLTQTEGGKVSVRVMNSSERTIRLNPRCRVAVLSKPQQVLTEHTLEFEEEEGALHVRRVAHIQAVETSDSPPVPVQVNYEKLTPIQREELNQLLAKYSNIFSKHDSDYGYTQAVTHDIHTGDAPPIKQRHRRVPPHVFQEFKKHVQDLVSQGILKESTSPWASPAVIVVKKDGSVRFCCDYRRLNQVTCKDAYPLPRVEESLDALGNAQLFSTLDLTAGYFQVAVSEHDREKTAVTTPFGLFEWTRMPFGLCNAPATFQRLMGVVLGDLSFEVLLIYLDDIIVFSRDFRGHCERLELVFDRLKRHGLKLKPSKCFLFRSEVKFLGHVISSEGIKVDSEKVSALDTWPVPRSVKEVRQLIGFMSYYRRFVPKFAQIARPLHALMGSKDKRKASEPFLWSSECQAAFDQLKLCLMSPPVLAYPDFGLPFILTTDGSHLGLGAVLSQKQGGVERVIAFASRGLRGSERNDKHYSAFKLELLALKWAATEKFKEYLMFSKFTVITDHNPLRYLETANLGAVEQRWVAQLAELNFEVLYKPGRLNTNADALSRLPSGVHPEQEDTEKDFIRMNSEEVRACLWPAQETKQGRTDVKEAVQASIQKVVNGYNWDEIRALQRSDPLIGPLYHAVFKNERPNRAGQQSRLPELKKLCREFERLQLHHGVMFRCILDPRDGEKIRQLVVPVPLRRSVYDSQHEHGGHFGWKSTLTLMRRSYYWPSMSKDVQEWIEQCKRCTLAKDVFPRIRAPMTCSNVTAPLEVLAMDYTQLEMSSGGYENVLVLTDMFTRFTVAIPTKNQTANTTAKALIKHWFVYYGCPARLHSDQGRCFEAQVIKELCKVYGIGKSRTSPYHPQGNSQCERFNRTMHNMLRTLTPEKKKDWKTHLPELVMAYNNHVHTSTGYSPFYLMFGRDARLPLDVLGGKDLEESDAENLDEWVKSHHSRLKTAVEVANTVAQDASKRRKRVYDRKSYGALVRPGDRVLLRNHKHRGRNKIQDKWEHTPYIVVKQNHSDIPVFTVKPEKGGPSRRSGWGWDVKGSMSVKAFELVSAVEREQLAGEKTRIGVECIECCGQHLYVGTNDGFIHHFLLEERTTAKGQLSFSSQKLLHKQLGLKKPPSELKAASALERLIVLCDGVILLVDMVTLEPVASGGTKLKGVTVFCVNENPVTAEPFCVEMAVASARRRAVHICTVHEDRVQILKEVATPDQPCDLSVDGYFLCLALPTRYVILNYGSGASQDLLPYDSEERKPIVKRIGREEFLLAAPGGLGMFANAEGISQRAPVKWSENVIGAAVCFPYVVALDEGFVTVHSMLDQQLKQTLSFREGHILQDFEGKVVLASTKAVYVLVPLPLERQIQDLLAGHRVEEALTLTEGAQRNIPKDKFQILHKRILQQAGFIQFGQLQFSEAKEHFRKGQLDVRELISLCPLLLPASSSFTRCHPPLHEFADLNHLAHGDQEKVQRCKLFLISYLREVRASESANGFRQDVDTALLKLYAEAGHEGLLELLASDNSCLLADSAPWLEKHHRYFALGLLYHYNGQDAAALQLWVRVVNGDLQDSTRADLFEYVVDFLSSCKNLDLVWKYADWALQKDQKLGVRIFTKRPVSKEQTRQLNPDEVITYLQKHNQALVLYLEHVVLERRLQKEKYHTHLAVLYADRVLALISRTSATEEQLSSARQKLQRLLRESNLYRVQLLLGKLQDSELLLMERATLHGKLEEHDKALHILVHQLKNSAAAQEYCTWASEAHDHKKRGEIFHQLLRVYLDPDVPGGPRTVEAVDLLNRHAEVFDAPKVLELLPEAWSLPLLRPFLCGAVRASMHAHHTSQIALGLARAENLQLHHDRLKCRGGPIVVSEKKGCHLCHNTFSEPDCVCLPGGTPVHTHCATQKLKGSPTKRQVDHAHTSNHT</sequence>
<comment type="caution">
    <text evidence="1">The sequence shown here is derived from an EMBL/GenBank/DDBJ whole genome shotgun (WGS) entry which is preliminary data.</text>
</comment>
<name>A0ACC5W9B2_PANGG</name>
<keyword evidence="2" id="KW-1185">Reference proteome</keyword>
<proteinExistence type="predicted"/>
<protein>
    <submittedName>
        <fullName evidence="1">Uncharacterized protein</fullName>
    </submittedName>
</protein>
<evidence type="ECO:0000313" key="2">
    <source>
        <dbReference type="Proteomes" id="UP000829447"/>
    </source>
</evidence>
<gene>
    <name evidence="1" type="ORF">PGIGA_G00112630</name>
</gene>